<dbReference type="Pfam" id="PF13529">
    <property type="entry name" value="Peptidase_C39_2"/>
    <property type="match status" value="1"/>
</dbReference>
<dbReference type="AlphaFoldDB" id="A0A518ESH9"/>
<reference evidence="2 3" key="1">
    <citation type="submission" date="2019-02" db="EMBL/GenBank/DDBJ databases">
        <title>Deep-cultivation of Planctomycetes and their phenomic and genomic characterization uncovers novel biology.</title>
        <authorList>
            <person name="Wiegand S."/>
            <person name="Jogler M."/>
            <person name="Boedeker C."/>
            <person name="Pinto D."/>
            <person name="Vollmers J."/>
            <person name="Rivas-Marin E."/>
            <person name="Kohn T."/>
            <person name="Peeters S.H."/>
            <person name="Heuer A."/>
            <person name="Rast P."/>
            <person name="Oberbeckmann S."/>
            <person name="Bunk B."/>
            <person name="Jeske O."/>
            <person name="Meyerdierks A."/>
            <person name="Storesund J.E."/>
            <person name="Kallscheuer N."/>
            <person name="Luecker S."/>
            <person name="Lage O.M."/>
            <person name="Pohl T."/>
            <person name="Merkel B.J."/>
            <person name="Hornburger P."/>
            <person name="Mueller R.-W."/>
            <person name="Bruemmer F."/>
            <person name="Labrenz M."/>
            <person name="Spormann A.M."/>
            <person name="Op den Camp H."/>
            <person name="Overmann J."/>
            <person name="Amann R."/>
            <person name="Jetten M.S.M."/>
            <person name="Mascher T."/>
            <person name="Medema M.H."/>
            <person name="Devos D.P."/>
            <person name="Kaster A.-K."/>
            <person name="Ovreas L."/>
            <person name="Rohde M."/>
            <person name="Galperin M.Y."/>
            <person name="Jogler C."/>
        </authorList>
    </citation>
    <scope>NUCLEOTIDE SEQUENCE [LARGE SCALE GENOMIC DNA]</scope>
    <source>
        <strain evidence="2 3">Poly30</strain>
    </source>
</reference>
<dbReference type="PROSITE" id="PS51318">
    <property type="entry name" value="TAT"/>
    <property type="match status" value="1"/>
</dbReference>
<feature type="domain" description="Peptidase C39-like" evidence="1">
    <location>
        <begin position="212"/>
        <end position="341"/>
    </location>
</feature>
<dbReference type="RefSeq" id="WP_145197776.1">
    <property type="nucleotide sequence ID" value="NZ_CP036434.1"/>
</dbReference>
<dbReference type="Proteomes" id="UP000320390">
    <property type="component" value="Chromosome"/>
</dbReference>
<dbReference type="InterPro" id="IPR039564">
    <property type="entry name" value="Peptidase_C39-like"/>
</dbReference>
<organism evidence="2 3">
    <name type="scientific">Saltatorellus ferox</name>
    <dbReference type="NCBI Taxonomy" id="2528018"/>
    <lineage>
        <taxon>Bacteria</taxon>
        <taxon>Pseudomonadati</taxon>
        <taxon>Planctomycetota</taxon>
        <taxon>Planctomycetia</taxon>
        <taxon>Planctomycetia incertae sedis</taxon>
        <taxon>Saltatorellus</taxon>
    </lineage>
</organism>
<proteinExistence type="predicted"/>
<dbReference type="Gene3D" id="3.90.70.10">
    <property type="entry name" value="Cysteine proteinases"/>
    <property type="match status" value="1"/>
</dbReference>
<dbReference type="InterPro" id="IPR006311">
    <property type="entry name" value="TAT_signal"/>
</dbReference>
<evidence type="ECO:0000313" key="3">
    <source>
        <dbReference type="Proteomes" id="UP000320390"/>
    </source>
</evidence>
<keyword evidence="3" id="KW-1185">Reference proteome</keyword>
<dbReference type="EMBL" id="CP036434">
    <property type="protein sequence ID" value="QDV07050.1"/>
    <property type="molecule type" value="Genomic_DNA"/>
</dbReference>
<accession>A0A518ESH9</accession>
<evidence type="ECO:0000259" key="1">
    <source>
        <dbReference type="Pfam" id="PF13529"/>
    </source>
</evidence>
<protein>
    <recommendedName>
        <fullName evidence="1">Peptidase C39-like domain-containing protein</fullName>
    </recommendedName>
</protein>
<sequence length="396" mass="42094">MTDPSDPAPTPALTRRPFTRFGAAWLLTGVLVSACASSHEGADAIDLSSAPARVAWTLPDVAMDPLHRCLEVTLNATPDGTLVSESIGDGAAFTEALPSWNVPSGTPFTVEIRALAAATDGAWSPWLRIGEWAAPPRGEDTPTRFDFGKVAVDVLQLQKPHRAVELRFRGTETPLDPADVAASVVLSDMGQLNIQLAATGQEPWRETARVEVEPRSQRTVGDDIGGRICSPTSVSMVSAYQGADVPTRTMAETLFDADHDIYGNWNRAVQGPATLGIPGRLVRVSSWDAVADYLDRGLPVVASIRAKEGQLRGAPYNKTAGHLLVVTGLGPKGKVHVNDPAARLPLDVPRVYRREDMEQVWFANGGVGYVFGPRIATAGGPIPHAGPIPTAATTQP</sequence>
<gene>
    <name evidence="2" type="ORF">Poly30_25690</name>
</gene>
<dbReference type="OrthoDB" id="9789941at2"/>
<name>A0A518ESH9_9BACT</name>
<evidence type="ECO:0000313" key="2">
    <source>
        <dbReference type="EMBL" id="QDV07050.1"/>
    </source>
</evidence>